<feature type="region of interest" description="Disordered" evidence="6">
    <location>
        <begin position="590"/>
        <end position="613"/>
    </location>
</feature>
<evidence type="ECO:0000313" key="10">
    <source>
        <dbReference type="EMBL" id="KAK5866858.1"/>
    </source>
</evidence>
<evidence type="ECO:0000259" key="9">
    <source>
        <dbReference type="PROSITE" id="PS50268"/>
    </source>
</evidence>
<feature type="domain" description="Cadherin" evidence="9">
    <location>
        <begin position="30"/>
        <end position="125"/>
    </location>
</feature>
<feature type="compositionally biased region" description="Polar residues" evidence="6">
    <location>
        <begin position="452"/>
        <end position="464"/>
    </location>
</feature>
<feature type="transmembrane region" description="Helical" evidence="7">
    <location>
        <begin position="529"/>
        <end position="554"/>
    </location>
</feature>
<reference evidence="10 11" key="2">
    <citation type="journal article" date="2023" name="Mol. Biol. Evol.">
        <title>Genomics of Secondarily Temperate Adaptation in the Only Non-Antarctic Icefish.</title>
        <authorList>
            <person name="Rivera-Colon A.G."/>
            <person name="Rayamajhi N."/>
            <person name="Minhas B.F."/>
            <person name="Madrigal G."/>
            <person name="Bilyk K.T."/>
            <person name="Yoon V."/>
            <person name="Hune M."/>
            <person name="Gregory S."/>
            <person name="Cheng C.H.C."/>
            <person name="Catchen J.M."/>
        </authorList>
    </citation>
    <scope>NUCLEOTIDE SEQUENCE [LARGE SCALE GENOMIC DNA]</scope>
    <source>
        <strain evidence="10">JMC-PN-2008</strain>
    </source>
</reference>
<accession>A0AAN8ATV1</accession>
<feature type="compositionally biased region" description="Polar residues" evidence="6">
    <location>
        <begin position="502"/>
        <end position="515"/>
    </location>
</feature>
<evidence type="ECO:0000256" key="1">
    <source>
        <dbReference type="ARBA" id="ARBA00004370"/>
    </source>
</evidence>
<dbReference type="SUPFAM" id="SSF49313">
    <property type="entry name" value="Cadherin-like"/>
    <property type="match status" value="2"/>
</dbReference>
<evidence type="ECO:0000256" key="8">
    <source>
        <dbReference type="SAM" id="SignalP"/>
    </source>
</evidence>
<dbReference type="InterPro" id="IPR015919">
    <property type="entry name" value="Cadherin-like_sf"/>
</dbReference>
<dbReference type="PRINTS" id="PR00205">
    <property type="entry name" value="CADHERIN"/>
</dbReference>
<dbReference type="GO" id="GO:0005509">
    <property type="term" value="F:calcium ion binding"/>
    <property type="evidence" value="ECO:0007669"/>
    <property type="project" value="UniProtKB-UniRule"/>
</dbReference>
<dbReference type="PROSITE" id="PS50268">
    <property type="entry name" value="CADHERIN_2"/>
    <property type="match status" value="3"/>
</dbReference>
<feature type="signal peptide" evidence="8">
    <location>
        <begin position="1"/>
        <end position="27"/>
    </location>
</feature>
<evidence type="ECO:0000256" key="2">
    <source>
        <dbReference type="ARBA" id="ARBA00022692"/>
    </source>
</evidence>
<keyword evidence="2 7" id="KW-0812">Transmembrane</keyword>
<sequence length="740" mass="79171">MDGNQPHFVLRTSSCFILLIFLHTSTAQICSAPSTASIAENNKVGDLVTTITLDPGVTVDLTPVENPNHSFRIVGNRLEAAKVLDYEDISVHVVGITCTKPDTGAKLELPIVVTVENLNDNPPVFEQSQYLVTLKEMSPSGTTVGRYDATDLDGGSLYYTLMPLSSGFALKSSTNPDLLVVTPVDFDKVKSVKLILSVQDTPLKPANSRASSTTTITVSIEDVDNRPPWFQPCTRHEVGGMAVCQSNGYNGKVVLNEQEAGALALTPGPLYAIDGDLGLNEEIVYSLLEGDSGGLFQINPSTGNISMLKPADVLGTIRLTVLARQMTNAYQSSSTSVTISVHVKSLHPPQFQRPEYRGVVSAVGMMAMDPDNKDQPLRIIATDDDYAATGGRNPHITYSVKGNSDFSIIDGYLFMTKDLPIATLSLQVVALDSTNDESVTAQLSVEVKTGLTTTSLPESTTDSLTTPLHETTPPHETTPTEEAPSTPNPTTTNTDSSLSTAIPATTNLPTESTAHPPTVIVPAGGFSSVAMAALGASLGVLLFICLVVIVVLAVRVRKGKADSRKIYEASLFQSSLGKGGQKEGIQYTNDAFQNDEDGGSTGSGGDGASAVKSSPHYKEILKPSLALPAVLRDDTSEAGSDKTDNEKEVKPILTKERRLDDGYKSVWFKEDIDPDAKVEVVIIPDSREDDSEEEEDEDDSLKKKTQRVMFNDADLDSGLGVKIEDPGEDSEDDEELTVGL</sequence>
<reference evidence="10 11" key="1">
    <citation type="journal article" date="2023" name="Genes (Basel)">
        <title>Chromosome-Level Genome Assembly and Circadian Gene Repertoire of the Patagonia Blennie Eleginops maclovinus-The Closest Ancestral Proxy of Antarctic Cryonotothenioids.</title>
        <authorList>
            <person name="Cheng C.C."/>
            <person name="Rivera-Colon A.G."/>
            <person name="Minhas B.F."/>
            <person name="Wilson L."/>
            <person name="Rayamajhi N."/>
            <person name="Vargas-Chacoff L."/>
            <person name="Catchen J.M."/>
        </authorList>
    </citation>
    <scope>NUCLEOTIDE SEQUENCE [LARGE SCALE GENOMIC DNA]</scope>
    <source>
        <strain evidence="10">JMC-PN-2008</strain>
    </source>
</reference>
<evidence type="ECO:0000256" key="5">
    <source>
        <dbReference type="PROSITE-ProRule" id="PRU00043"/>
    </source>
</evidence>
<evidence type="ECO:0000313" key="11">
    <source>
        <dbReference type="Proteomes" id="UP001346869"/>
    </source>
</evidence>
<feature type="domain" description="Cadherin" evidence="9">
    <location>
        <begin position="270"/>
        <end position="351"/>
    </location>
</feature>
<dbReference type="CDD" id="cd11304">
    <property type="entry name" value="Cadherin_repeat"/>
    <property type="match status" value="3"/>
</dbReference>
<dbReference type="PANTHER" id="PTHR24026">
    <property type="entry name" value="FAT ATYPICAL CADHERIN-RELATED"/>
    <property type="match status" value="1"/>
</dbReference>
<feature type="domain" description="Cadherin" evidence="9">
    <location>
        <begin position="126"/>
        <end position="230"/>
    </location>
</feature>
<feature type="region of interest" description="Disordered" evidence="6">
    <location>
        <begin position="679"/>
        <end position="740"/>
    </location>
</feature>
<evidence type="ECO:0000256" key="3">
    <source>
        <dbReference type="ARBA" id="ARBA00022989"/>
    </source>
</evidence>
<comment type="caution">
    <text evidence="10">The sequence shown here is derived from an EMBL/GenBank/DDBJ whole genome shotgun (WGS) entry which is preliminary data.</text>
</comment>
<dbReference type="SMART" id="SM00112">
    <property type="entry name" value="CA"/>
    <property type="match status" value="3"/>
</dbReference>
<dbReference type="AlphaFoldDB" id="A0AAN8ATV1"/>
<dbReference type="Gene3D" id="2.60.40.60">
    <property type="entry name" value="Cadherins"/>
    <property type="match status" value="3"/>
</dbReference>
<keyword evidence="8" id="KW-0732">Signal</keyword>
<feature type="region of interest" description="Disordered" evidence="6">
    <location>
        <begin position="452"/>
        <end position="516"/>
    </location>
</feature>
<dbReference type="Proteomes" id="UP001346869">
    <property type="component" value="Unassembled WGS sequence"/>
</dbReference>
<feature type="chain" id="PRO_5042873481" description="Cadherin domain-containing protein" evidence="8">
    <location>
        <begin position="28"/>
        <end position="740"/>
    </location>
</feature>
<evidence type="ECO:0000256" key="4">
    <source>
        <dbReference type="ARBA" id="ARBA00023136"/>
    </source>
</evidence>
<proteinExistence type="predicted"/>
<dbReference type="GO" id="GO:0016020">
    <property type="term" value="C:membrane"/>
    <property type="evidence" value="ECO:0007669"/>
    <property type="project" value="UniProtKB-SubCell"/>
</dbReference>
<gene>
    <name evidence="10" type="ORF">PBY51_011399</name>
</gene>
<evidence type="ECO:0000256" key="7">
    <source>
        <dbReference type="SAM" id="Phobius"/>
    </source>
</evidence>
<keyword evidence="11" id="KW-1185">Reference proteome</keyword>
<dbReference type="PANTHER" id="PTHR24026:SF126">
    <property type="entry name" value="PROTOCADHERIN FAT 4"/>
    <property type="match status" value="1"/>
</dbReference>
<feature type="compositionally biased region" description="Low complexity" evidence="6">
    <location>
        <begin position="465"/>
        <end position="501"/>
    </location>
</feature>
<keyword evidence="3 7" id="KW-1133">Transmembrane helix</keyword>
<keyword evidence="5" id="KW-0106">Calcium</keyword>
<evidence type="ECO:0000256" key="6">
    <source>
        <dbReference type="SAM" id="MobiDB-lite"/>
    </source>
</evidence>
<dbReference type="EMBL" id="JAUZQC010000008">
    <property type="protein sequence ID" value="KAK5866858.1"/>
    <property type="molecule type" value="Genomic_DNA"/>
</dbReference>
<feature type="compositionally biased region" description="Acidic residues" evidence="6">
    <location>
        <begin position="726"/>
        <end position="740"/>
    </location>
</feature>
<keyword evidence="4 7" id="KW-0472">Membrane</keyword>
<dbReference type="InterPro" id="IPR002126">
    <property type="entry name" value="Cadherin-like_dom"/>
</dbReference>
<protein>
    <recommendedName>
        <fullName evidence="9">Cadherin domain-containing protein</fullName>
    </recommendedName>
</protein>
<comment type="subcellular location">
    <subcellularLocation>
        <location evidence="1">Membrane</location>
    </subcellularLocation>
</comment>
<feature type="compositionally biased region" description="Acidic residues" evidence="6">
    <location>
        <begin position="687"/>
        <end position="699"/>
    </location>
</feature>
<name>A0AAN8ATV1_ELEMC</name>
<dbReference type="GO" id="GO:0007156">
    <property type="term" value="P:homophilic cell adhesion via plasma membrane adhesion molecules"/>
    <property type="evidence" value="ECO:0007669"/>
    <property type="project" value="InterPro"/>
</dbReference>
<dbReference type="Pfam" id="PF00028">
    <property type="entry name" value="Cadherin"/>
    <property type="match status" value="1"/>
</dbReference>
<organism evidence="10 11">
    <name type="scientific">Eleginops maclovinus</name>
    <name type="common">Patagonian blennie</name>
    <name type="synonym">Eleginus maclovinus</name>
    <dbReference type="NCBI Taxonomy" id="56733"/>
    <lineage>
        <taxon>Eukaryota</taxon>
        <taxon>Metazoa</taxon>
        <taxon>Chordata</taxon>
        <taxon>Craniata</taxon>
        <taxon>Vertebrata</taxon>
        <taxon>Euteleostomi</taxon>
        <taxon>Actinopterygii</taxon>
        <taxon>Neopterygii</taxon>
        <taxon>Teleostei</taxon>
        <taxon>Neoteleostei</taxon>
        <taxon>Acanthomorphata</taxon>
        <taxon>Eupercaria</taxon>
        <taxon>Perciformes</taxon>
        <taxon>Notothenioidei</taxon>
        <taxon>Eleginopidae</taxon>
        <taxon>Eleginops</taxon>
    </lineage>
</organism>